<dbReference type="Pfam" id="PF14109">
    <property type="entry name" value="GldH_lipo"/>
    <property type="match status" value="1"/>
</dbReference>
<organism evidence="1 2">
    <name type="scientific">Apibacter mensalis</name>
    <dbReference type="NCBI Taxonomy" id="1586267"/>
    <lineage>
        <taxon>Bacteria</taxon>
        <taxon>Pseudomonadati</taxon>
        <taxon>Bacteroidota</taxon>
        <taxon>Flavobacteriia</taxon>
        <taxon>Flavobacteriales</taxon>
        <taxon>Weeksellaceae</taxon>
        <taxon>Apibacter</taxon>
    </lineage>
</organism>
<dbReference type="InterPro" id="IPR020018">
    <property type="entry name" value="Motility-assoc_lipoprot_GldH"/>
</dbReference>
<keyword evidence="2" id="KW-1185">Reference proteome</keyword>
<protein>
    <submittedName>
        <fullName evidence="1">Protein involved in gliding motility GldH</fullName>
    </submittedName>
</protein>
<sequence length="124" mass="14372">MKSISNTWSKKDTLNFNFKIENTSVKKNINFVVRNNEDYQFSNLYLFIKLKQGKKVISTDTLNYKLADKTGKWLGSGVGSIKEIYFQYKRNFLFSKTGDYTLSIVQGMRKDTLKGIIDFGVNIE</sequence>
<dbReference type="Proteomes" id="UP000182761">
    <property type="component" value="Unassembled WGS sequence"/>
</dbReference>
<name>A0A0X8XXI0_9FLAO</name>
<accession>A0A0X8XXI0</accession>
<dbReference type="EMBL" id="FCOR01000001">
    <property type="protein sequence ID" value="CVK15369.1"/>
    <property type="molecule type" value="Genomic_DNA"/>
</dbReference>
<evidence type="ECO:0000313" key="1">
    <source>
        <dbReference type="EMBL" id="CVK15369.1"/>
    </source>
</evidence>
<dbReference type="AlphaFoldDB" id="A0A0X8XXI0"/>
<evidence type="ECO:0000313" key="2">
    <source>
        <dbReference type="Proteomes" id="UP000182761"/>
    </source>
</evidence>
<dbReference type="NCBIfam" id="TIGR03511">
    <property type="entry name" value="GldH_lipo"/>
    <property type="match status" value="1"/>
</dbReference>
<dbReference type="STRING" id="1586267.GCA_001418685_00184"/>
<proteinExistence type="predicted"/>
<reference evidence="1 2" key="1">
    <citation type="submission" date="2016-01" db="EMBL/GenBank/DDBJ databases">
        <authorList>
            <person name="McClelland M."/>
            <person name="Jain A."/>
            <person name="Saraogi P."/>
            <person name="Mendelson R."/>
            <person name="Westerman R."/>
            <person name="SanMiguel P."/>
            <person name="Csonka L."/>
        </authorList>
    </citation>
    <scope>NUCLEOTIDE SEQUENCE [LARGE SCALE GENOMIC DNA]</scope>
    <source>
        <strain evidence="1 2">R-53146</strain>
    </source>
</reference>
<gene>
    <name evidence="1" type="ORF">Ga0061079_101183</name>
</gene>